<keyword evidence="2" id="KW-0288">FMN</keyword>
<proteinExistence type="predicted"/>
<keyword evidence="3" id="KW-0560">Oxidoreductase</keyword>
<evidence type="ECO:0000256" key="1">
    <source>
        <dbReference type="ARBA" id="ARBA00022630"/>
    </source>
</evidence>
<dbReference type="RefSeq" id="WP_233728320.1">
    <property type="nucleotide sequence ID" value="NZ_JAJVCN010000002.1"/>
</dbReference>
<dbReference type="EMBL" id="JAJVCN010000002">
    <property type="protein sequence ID" value="MCE7006899.1"/>
    <property type="molecule type" value="Genomic_DNA"/>
</dbReference>
<dbReference type="SUPFAM" id="SSF51679">
    <property type="entry name" value="Bacterial luciferase-like"/>
    <property type="match status" value="1"/>
</dbReference>
<sequence length="310" mass="33029">MNVDAFSFGVAISAPANDIQVLAARTADLQAADFLILTGGAGERAGLAPIPALGFLAPHTTIGLVAEVDVSYVEPFFASRELATLDHATVGRAGWQLKVDTSGEAARKRGLSAPLPPDELAERVVEYTTVVCDLWDSWDDDAVVRDRARGIFIRADRVHRLDHVGKYFRMRGPANLPRPFQGHLPTFVSLTGDAHSSRLASEVGEVIRIRATSADEVGAVRARFPQARVLVDVPFTGMSATLAAIDGVSEVAQGIVVELDALDLGGTPLTVLAAELTKRGLRGDAPRTGTFRERLGLPAAISRFASKEIS</sequence>
<feature type="domain" description="Luciferase-like" evidence="5">
    <location>
        <begin position="24"/>
        <end position="225"/>
    </location>
</feature>
<keyword evidence="4" id="KW-0503">Monooxygenase</keyword>
<evidence type="ECO:0000256" key="3">
    <source>
        <dbReference type="ARBA" id="ARBA00023002"/>
    </source>
</evidence>
<dbReference type="InterPro" id="IPR011251">
    <property type="entry name" value="Luciferase-like_dom"/>
</dbReference>
<evidence type="ECO:0000259" key="5">
    <source>
        <dbReference type="Pfam" id="PF00296"/>
    </source>
</evidence>
<comment type="caution">
    <text evidence="6">The sequence shown here is derived from an EMBL/GenBank/DDBJ whole genome shotgun (WGS) entry which is preliminary data.</text>
</comment>
<evidence type="ECO:0000313" key="7">
    <source>
        <dbReference type="Proteomes" id="UP001521150"/>
    </source>
</evidence>
<dbReference type="Proteomes" id="UP001521150">
    <property type="component" value="Unassembled WGS sequence"/>
</dbReference>
<dbReference type="InterPro" id="IPR036661">
    <property type="entry name" value="Luciferase-like_sf"/>
</dbReference>
<evidence type="ECO:0000256" key="4">
    <source>
        <dbReference type="ARBA" id="ARBA00023033"/>
    </source>
</evidence>
<dbReference type="PANTHER" id="PTHR30011:SF16">
    <property type="entry name" value="C2H2 FINGER DOMAIN TRANSCRIPTION FACTOR (EUROFUNG)-RELATED"/>
    <property type="match status" value="1"/>
</dbReference>
<dbReference type="Pfam" id="PF00296">
    <property type="entry name" value="Bac_luciferase"/>
    <property type="match status" value="1"/>
</dbReference>
<gene>
    <name evidence="6" type="ORF">LWC34_29330</name>
</gene>
<keyword evidence="7" id="KW-1185">Reference proteome</keyword>
<accession>A0ABS8ZGF0</accession>
<organism evidence="6 7">
    <name type="scientific">Kibdelosporangium philippinense</name>
    <dbReference type="NCBI Taxonomy" id="211113"/>
    <lineage>
        <taxon>Bacteria</taxon>
        <taxon>Bacillati</taxon>
        <taxon>Actinomycetota</taxon>
        <taxon>Actinomycetes</taxon>
        <taxon>Pseudonocardiales</taxon>
        <taxon>Pseudonocardiaceae</taxon>
        <taxon>Kibdelosporangium</taxon>
    </lineage>
</organism>
<evidence type="ECO:0000256" key="2">
    <source>
        <dbReference type="ARBA" id="ARBA00022643"/>
    </source>
</evidence>
<dbReference type="PANTHER" id="PTHR30011">
    <property type="entry name" value="ALKANESULFONATE MONOOXYGENASE-RELATED"/>
    <property type="match status" value="1"/>
</dbReference>
<dbReference type="InterPro" id="IPR051260">
    <property type="entry name" value="Diverse_substr_monoxygenases"/>
</dbReference>
<evidence type="ECO:0000313" key="6">
    <source>
        <dbReference type="EMBL" id="MCE7006899.1"/>
    </source>
</evidence>
<reference evidence="6 7" key="1">
    <citation type="submission" date="2021-12" db="EMBL/GenBank/DDBJ databases">
        <title>Genome sequence of Kibdelosporangium philippinense ATCC 49844.</title>
        <authorList>
            <person name="Fedorov E.A."/>
            <person name="Omeragic M."/>
            <person name="Shalygina K.F."/>
            <person name="Maclea K.S."/>
        </authorList>
    </citation>
    <scope>NUCLEOTIDE SEQUENCE [LARGE SCALE GENOMIC DNA]</scope>
    <source>
        <strain evidence="6 7">ATCC 49844</strain>
    </source>
</reference>
<name>A0ABS8ZGF0_9PSEU</name>
<protein>
    <submittedName>
        <fullName evidence="6">LLM class flavin-dependent oxidoreductase</fullName>
    </submittedName>
</protein>
<keyword evidence="1" id="KW-0285">Flavoprotein</keyword>
<dbReference type="Gene3D" id="3.20.20.30">
    <property type="entry name" value="Luciferase-like domain"/>
    <property type="match status" value="1"/>
</dbReference>